<proteinExistence type="inferred from homology"/>
<comment type="catalytic activity">
    <reaction evidence="3">
        <text>3-(methylsulfanyl)propanoate + ATP + CoA = 3-(methylsulfanyl)propanoyl-CoA + AMP + diphosphate</text>
        <dbReference type="Rhea" id="RHEA:43052"/>
        <dbReference type="ChEBI" id="CHEBI:30616"/>
        <dbReference type="ChEBI" id="CHEBI:33019"/>
        <dbReference type="ChEBI" id="CHEBI:49016"/>
        <dbReference type="ChEBI" id="CHEBI:57287"/>
        <dbReference type="ChEBI" id="CHEBI:82815"/>
        <dbReference type="ChEBI" id="CHEBI:456215"/>
        <dbReference type="EC" id="6.2.1.44"/>
    </reaction>
    <physiologicalReaction direction="left-to-right" evidence="3">
        <dbReference type="Rhea" id="RHEA:43053"/>
    </physiologicalReaction>
</comment>
<dbReference type="FunFam" id="3.30.300.30:FF:000008">
    <property type="entry name" value="2,3-dihydroxybenzoate-AMP ligase"/>
    <property type="match status" value="1"/>
</dbReference>
<dbReference type="EMBL" id="WTVA01000004">
    <property type="protein sequence ID" value="MZR22719.1"/>
    <property type="molecule type" value="Genomic_DNA"/>
</dbReference>
<evidence type="ECO:0000313" key="9">
    <source>
        <dbReference type="Proteomes" id="UP000445696"/>
    </source>
</evidence>
<feature type="domain" description="AMP-dependent synthetase/ligase" evidence="6">
    <location>
        <begin position="8"/>
        <end position="374"/>
    </location>
</feature>
<dbReference type="RefSeq" id="WP_161339185.1">
    <property type="nucleotide sequence ID" value="NZ_JBHSDG010000004.1"/>
</dbReference>
<evidence type="ECO:0000313" key="8">
    <source>
        <dbReference type="EMBL" id="MZR22719.1"/>
    </source>
</evidence>
<evidence type="ECO:0000259" key="6">
    <source>
        <dbReference type="Pfam" id="PF00501"/>
    </source>
</evidence>
<dbReference type="PROSITE" id="PS00455">
    <property type="entry name" value="AMP_BINDING"/>
    <property type="match status" value="1"/>
</dbReference>
<dbReference type="EC" id="6.2.1.44" evidence="4"/>
<dbReference type="GO" id="GO:0016878">
    <property type="term" value="F:acid-thiol ligase activity"/>
    <property type="evidence" value="ECO:0007669"/>
    <property type="project" value="UniProtKB-ARBA"/>
</dbReference>
<evidence type="ECO:0000256" key="1">
    <source>
        <dbReference type="ARBA" id="ARBA00006432"/>
    </source>
</evidence>
<name>A0A845MFV1_9PROT</name>
<dbReference type="InterPro" id="IPR000873">
    <property type="entry name" value="AMP-dep_synth/lig_dom"/>
</dbReference>
<dbReference type="Gene3D" id="3.40.50.12780">
    <property type="entry name" value="N-terminal domain of ligase-like"/>
    <property type="match status" value="1"/>
</dbReference>
<dbReference type="OrthoDB" id="9803968at2"/>
<accession>A0A845MFV1</accession>
<feature type="domain" description="AMP-binding enzyme C-terminal" evidence="7">
    <location>
        <begin position="424"/>
        <end position="500"/>
    </location>
</feature>
<dbReference type="PANTHER" id="PTHR43767">
    <property type="entry name" value="LONG-CHAIN-FATTY-ACID--COA LIGASE"/>
    <property type="match status" value="1"/>
</dbReference>
<dbReference type="InterPro" id="IPR045851">
    <property type="entry name" value="AMP-bd_C_sf"/>
</dbReference>
<dbReference type="InterPro" id="IPR025110">
    <property type="entry name" value="AMP-bd_C"/>
</dbReference>
<keyword evidence="2 8" id="KW-0436">Ligase</keyword>
<protein>
    <recommendedName>
        <fullName evidence="5">3-methylmercaptopropionyl-CoA ligase</fullName>
        <ecNumber evidence="4">6.2.1.44</ecNumber>
    </recommendedName>
</protein>
<dbReference type="PANTHER" id="PTHR43767:SF1">
    <property type="entry name" value="NONRIBOSOMAL PEPTIDE SYNTHASE PES1 (EUROFUNG)-RELATED"/>
    <property type="match status" value="1"/>
</dbReference>
<dbReference type="InterPro" id="IPR020845">
    <property type="entry name" value="AMP-binding_CS"/>
</dbReference>
<evidence type="ECO:0000256" key="5">
    <source>
        <dbReference type="ARBA" id="ARBA00067668"/>
    </source>
</evidence>
<comment type="similarity">
    <text evidence="1">Belongs to the ATP-dependent AMP-binding enzyme family.</text>
</comment>
<dbReference type="SUPFAM" id="SSF56801">
    <property type="entry name" value="Acetyl-CoA synthetase-like"/>
    <property type="match status" value="1"/>
</dbReference>
<evidence type="ECO:0000259" key="7">
    <source>
        <dbReference type="Pfam" id="PF13193"/>
    </source>
</evidence>
<keyword evidence="9" id="KW-1185">Reference proteome</keyword>
<evidence type="ECO:0000256" key="4">
    <source>
        <dbReference type="ARBA" id="ARBA00066616"/>
    </source>
</evidence>
<sequence length="519" mass="56456">MQLTSVIRRAAQANSKGMATIYKDRQQTWPEFVERVAKLAGVLQKAGMKKGDRVGMLALNSDRYLEYIFGVLWGGGVIVPMNLRWTPDENAYSIDDSGTEIMLVDENYTGMVPAIRGKSRSLKTLIFSGEGDTPEGMLNYNEIIEAVEAVEDAGRGGEDLAGIYYTGGTTGFPKGVMLSHRSLYISNLSNCREFCIPDGGSYLHAAPMFHLADGAASLAVTFAGGTHIMIPSFSPEAALKAIQDHRPTNVLLVPTMIQMLIRNPDFAKYDTSSLTTIMYGASAISETALVEAMSKLPHTKFVQAYGQTELSPVATILAPKYHVTDGLNSGKLRSAGKAVGTCELKIVDEQGYEVPTGTVGQVAVKGPITMLGYWNKPEQTAEVLKDGWVYTGDGGYLDDEGFLFIADRLKDMIVTGGENVYSAEVEQAVTKHPAVAECATVGIPHEKWGESVHSIVILKPDATATEDDIIKHCHNLIAGYKCPRSIEFRTEPFPLSAAGKVLKKDLRAPYWEGKERNIN</sequence>
<comment type="caution">
    <text evidence="8">The sequence shown here is derived from an EMBL/GenBank/DDBJ whole genome shotgun (WGS) entry which is preliminary data.</text>
</comment>
<organism evidence="8 9">
    <name type="scientific">Sneathiella chungangensis</name>
    <dbReference type="NCBI Taxonomy" id="1418234"/>
    <lineage>
        <taxon>Bacteria</taxon>
        <taxon>Pseudomonadati</taxon>
        <taxon>Pseudomonadota</taxon>
        <taxon>Alphaproteobacteria</taxon>
        <taxon>Sneathiellales</taxon>
        <taxon>Sneathiellaceae</taxon>
        <taxon>Sneathiella</taxon>
    </lineage>
</organism>
<dbReference type="Gene3D" id="3.30.300.30">
    <property type="match status" value="1"/>
</dbReference>
<evidence type="ECO:0000256" key="2">
    <source>
        <dbReference type="ARBA" id="ARBA00022598"/>
    </source>
</evidence>
<reference evidence="8 9" key="1">
    <citation type="journal article" date="2014" name="Int. J. Syst. Evol. Microbiol.">
        <title>Sneathiella chungangensis sp. nov., isolated from a marine sand, and emended description of the genus Sneathiella.</title>
        <authorList>
            <person name="Siamphan C."/>
            <person name="Kim H."/>
            <person name="Lee J.S."/>
            <person name="Kim W."/>
        </authorList>
    </citation>
    <scope>NUCLEOTIDE SEQUENCE [LARGE SCALE GENOMIC DNA]</scope>
    <source>
        <strain evidence="8 9">KCTC 32476</strain>
    </source>
</reference>
<dbReference type="Proteomes" id="UP000445696">
    <property type="component" value="Unassembled WGS sequence"/>
</dbReference>
<dbReference type="AlphaFoldDB" id="A0A845MFV1"/>
<dbReference type="CDD" id="cd17631">
    <property type="entry name" value="FACL_FadD13-like"/>
    <property type="match status" value="1"/>
</dbReference>
<dbReference type="Pfam" id="PF00501">
    <property type="entry name" value="AMP-binding"/>
    <property type="match status" value="1"/>
</dbReference>
<gene>
    <name evidence="8" type="ORF">GQF03_10285</name>
</gene>
<dbReference type="InterPro" id="IPR042099">
    <property type="entry name" value="ANL_N_sf"/>
</dbReference>
<evidence type="ECO:0000256" key="3">
    <source>
        <dbReference type="ARBA" id="ARBA00051915"/>
    </source>
</evidence>
<dbReference type="InterPro" id="IPR050237">
    <property type="entry name" value="ATP-dep_AMP-bd_enzyme"/>
</dbReference>
<dbReference type="NCBIfam" id="NF004837">
    <property type="entry name" value="PRK06187.1"/>
    <property type="match status" value="1"/>
</dbReference>
<dbReference type="Pfam" id="PF13193">
    <property type="entry name" value="AMP-binding_C"/>
    <property type="match status" value="1"/>
</dbReference>